<organism evidence="1 2">
    <name type="scientific">Corynebacterium phoceense</name>
    <dbReference type="NCBI Taxonomy" id="1686286"/>
    <lineage>
        <taxon>Bacteria</taxon>
        <taxon>Bacillati</taxon>
        <taxon>Actinomycetota</taxon>
        <taxon>Actinomycetes</taxon>
        <taxon>Mycobacteriales</taxon>
        <taxon>Corynebacteriaceae</taxon>
        <taxon>Corynebacterium</taxon>
    </lineage>
</organism>
<dbReference type="RefSeq" id="WP_077210065.1">
    <property type="nucleotide sequence ID" value="NZ_DYVA01000017.1"/>
</dbReference>
<reference evidence="1 2" key="1">
    <citation type="submission" date="2019-06" db="EMBL/GenBank/DDBJ databases">
        <title>Draft genome of C. phoceense Strain 272.</title>
        <authorList>
            <person name="Pacheco L.G.C."/>
            <person name="Barberis C.M."/>
            <person name="Almuzara M.N."/>
            <person name="Traglia G.M."/>
            <person name="Santos C.S."/>
            <person name="Rocha D.J.P.G."/>
            <person name="Aguiar E.R.G.R."/>
            <person name="Vay C.A."/>
        </authorList>
    </citation>
    <scope>NUCLEOTIDE SEQUENCE [LARGE SCALE GENOMIC DNA]</scope>
    <source>
        <strain evidence="1 2">272</strain>
    </source>
</reference>
<dbReference type="AlphaFoldDB" id="A0A540R5U3"/>
<gene>
    <name evidence="1" type="ORF">EJK80_08800</name>
</gene>
<evidence type="ECO:0000313" key="1">
    <source>
        <dbReference type="EMBL" id="TQE43103.1"/>
    </source>
</evidence>
<accession>A0A540R5U3</accession>
<evidence type="ECO:0008006" key="3">
    <source>
        <dbReference type="Google" id="ProtNLM"/>
    </source>
</evidence>
<dbReference type="GeneID" id="79854080"/>
<keyword evidence="2" id="KW-1185">Reference proteome</keyword>
<protein>
    <recommendedName>
        <fullName evidence="3">FCS-type domain-containing protein</fullName>
    </recommendedName>
</protein>
<dbReference type="Proteomes" id="UP000318080">
    <property type="component" value="Unassembled WGS sequence"/>
</dbReference>
<dbReference type="EMBL" id="VHIR01000012">
    <property type="protein sequence ID" value="TQE43103.1"/>
    <property type="molecule type" value="Genomic_DNA"/>
</dbReference>
<comment type="caution">
    <text evidence="1">The sequence shown here is derived from an EMBL/GenBank/DDBJ whole genome shotgun (WGS) entry which is preliminary data.</text>
</comment>
<sequence length="113" mass="12708">MTQTFGQRQRPATCQWCGRELHSTGRGRPRKFCSPACKQRAYEQRHNVSGTTIPSDAVIMTRARADSLRDGLFELRCSAEDIATATSEGADAHEVKQLCDELVELARRLEELK</sequence>
<evidence type="ECO:0000313" key="2">
    <source>
        <dbReference type="Proteomes" id="UP000318080"/>
    </source>
</evidence>
<name>A0A540R5U3_9CORY</name>
<proteinExistence type="predicted"/>